<feature type="region of interest" description="Disordered" evidence="1">
    <location>
        <begin position="317"/>
        <end position="338"/>
    </location>
</feature>
<evidence type="ECO:0000313" key="3">
    <source>
        <dbReference type="Proteomes" id="UP000274922"/>
    </source>
</evidence>
<organism evidence="2 3">
    <name type="scientific">Caulochytrium protostelioides</name>
    <dbReference type="NCBI Taxonomy" id="1555241"/>
    <lineage>
        <taxon>Eukaryota</taxon>
        <taxon>Fungi</taxon>
        <taxon>Fungi incertae sedis</taxon>
        <taxon>Chytridiomycota</taxon>
        <taxon>Chytridiomycota incertae sedis</taxon>
        <taxon>Chytridiomycetes</taxon>
        <taxon>Caulochytriales</taxon>
        <taxon>Caulochytriaceae</taxon>
        <taxon>Caulochytrium</taxon>
    </lineage>
</organism>
<feature type="compositionally biased region" description="Low complexity" evidence="1">
    <location>
        <begin position="99"/>
        <end position="116"/>
    </location>
</feature>
<feature type="compositionally biased region" description="Low complexity" evidence="1">
    <location>
        <begin position="7"/>
        <end position="18"/>
    </location>
</feature>
<keyword evidence="3" id="KW-1185">Reference proteome</keyword>
<evidence type="ECO:0000313" key="2">
    <source>
        <dbReference type="EMBL" id="RKP02870.1"/>
    </source>
</evidence>
<feature type="region of interest" description="Disordered" evidence="1">
    <location>
        <begin position="99"/>
        <end position="118"/>
    </location>
</feature>
<dbReference type="EMBL" id="ML014133">
    <property type="protein sequence ID" value="RKP02870.1"/>
    <property type="molecule type" value="Genomic_DNA"/>
</dbReference>
<feature type="region of interest" description="Disordered" evidence="1">
    <location>
        <begin position="1"/>
        <end position="24"/>
    </location>
</feature>
<feature type="compositionally biased region" description="Basic and acidic residues" evidence="1">
    <location>
        <begin position="230"/>
        <end position="239"/>
    </location>
</feature>
<dbReference type="OrthoDB" id="2155538at2759"/>
<dbReference type="Proteomes" id="UP000274922">
    <property type="component" value="Unassembled WGS sequence"/>
</dbReference>
<feature type="region of interest" description="Disordered" evidence="1">
    <location>
        <begin position="390"/>
        <end position="438"/>
    </location>
</feature>
<accession>A0A4P9XCH1</accession>
<sequence length="438" mass="42933">MPETRTGSSGHRSSSSGSKNARDLAARDLAAAAGASGGAGTPLAAATATGSMGQLADGAGASASVAGSLSHLAAPGASLDAAATQIVVPNAFGDDADDAAAARSGSAGSPAAPAVDPDVERAAAEVRAAIAAAKNAASRAEGRASQASLDPPPSAAPRRPLTSSAAATVFLHERVFPVLLPGIEQLLRHVKRRPASASAAASATATDGAAGGGAAGATQLRFDAMRRNDAIGSDHDHGKPPASGLASAASRGLSAPTAAGRPHPADDDPIIWLAQYLYRHNPAHAASLASATAPGSRSGALSAADLLVAESATVPTSAARLRASAGADEATRKEPGPAVVDDTASVASLTESSSGSEVAVVLAELMAQRVGLGSEKPAEAVRTIPPHLLAAEPGEPIPGADSMPASVAQTRAEWKTASRAAGANKAQAASVLEEEEEE</sequence>
<name>A0A4P9XCH1_9FUNG</name>
<feature type="region of interest" description="Disordered" evidence="1">
    <location>
        <begin position="230"/>
        <end position="265"/>
    </location>
</feature>
<protein>
    <submittedName>
        <fullName evidence="2">Uncharacterized protein</fullName>
    </submittedName>
</protein>
<reference evidence="3" key="1">
    <citation type="journal article" date="2018" name="Nat. Microbiol.">
        <title>Leveraging single-cell genomics to expand the fungal tree of life.</title>
        <authorList>
            <person name="Ahrendt S.R."/>
            <person name="Quandt C.A."/>
            <person name="Ciobanu D."/>
            <person name="Clum A."/>
            <person name="Salamov A."/>
            <person name="Andreopoulos B."/>
            <person name="Cheng J.F."/>
            <person name="Woyke T."/>
            <person name="Pelin A."/>
            <person name="Henrissat B."/>
            <person name="Reynolds N.K."/>
            <person name="Benny G.L."/>
            <person name="Smith M.E."/>
            <person name="James T.Y."/>
            <person name="Grigoriev I.V."/>
        </authorList>
    </citation>
    <scope>NUCLEOTIDE SEQUENCE [LARGE SCALE GENOMIC DNA]</scope>
    <source>
        <strain evidence="3">ATCC 52028</strain>
    </source>
</reference>
<feature type="region of interest" description="Disordered" evidence="1">
    <location>
        <begin position="137"/>
        <end position="161"/>
    </location>
</feature>
<proteinExistence type="predicted"/>
<gene>
    <name evidence="2" type="ORF">CXG81DRAFT_17492</name>
</gene>
<evidence type="ECO:0000256" key="1">
    <source>
        <dbReference type="SAM" id="MobiDB-lite"/>
    </source>
</evidence>
<feature type="compositionally biased region" description="Low complexity" evidence="1">
    <location>
        <begin position="242"/>
        <end position="255"/>
    </location>
</feature>
<dbReference type="AlphaFoldDB" id="A0A4P9XCH1"/>